<sequence>MAEVGSGPFHTHPCIGYLIMWVAAWGRYSLLRAATPASMLQGIYATLSIEVAQRTSPWSKGNPGVKICILGCSLHFCSGLMGKPCFTPKELKESVKVFQIESDANICEIYVPVPGRQCLKLHKIEQADLIVPSVIQQGKYVHLMLLGYQPYLQIEVSRAETFEKLCEQK</sequence>
<gene>
    <name evidence="1" type="ORF">DR999_PMT00072</name>
</gene>
<organism evidence="1 2">
    <name type="scientific">Platysternon megacephalum</name>
    <name type="common">big-headed turtle</name>
    <dbReference type="NCBI Taxonomy" id="55544"/>
    <lineage>
        <taxon>Eukaryota</taxon>
        <taxon>Metazoa</taxon>
        <taxon>Chordata</taxon>
        <taxon>Craniata</taxon>
        <taxon>Vertebrata</taxon>
        <taxon>Euteleostomi</taxon>
        <taxon>Archelosauria</taxon>
        <taxon>Testudinata</taxon>
        <taxon>Testudines</taxon>
        <taxon>Cryptodira</taxon>
        <taxon>Durocryptodira</taxon>
        <taxon>Testudinoidea</taxon>
        <taxon>Platysternidae</taxon>
        <taxon>Platysternon</taxon>
    </lineage>
</organism>
<reference evidence="1 2" key="1">
    <citation type="submission" date="2019-04" db="EMBL/GenBank/DDBJ databases">
        <title>Draft genome of the big-headed turtle Platysternon megacephalum.</title>
        <authorList>
            <person name="Gong S."/>
        </authorList>
    </citation>
    <scope>NUCLEOTIDE SEQUENCE [LARGE SCALE GENOMIC DNA]</scope>
    <source>
        <strain evidence="1">DO16091913</strain>
        <tissue evidence="1">Muscle</tissue>
    </source>
</reference>
<comment type="caution">
    <text evidence="1">The sequence shown here is derived from an EMBL/GenBank/DDBJ whole genome shotgun (WGS) entry which is preliminary data.</text>
</comment>
<dbReference type="EMBL" id="QXTE01000001">
    <property type="protein sequence ID" value="TFK16166.1"/>
    <property type="molecule type" value="Genomic_DNA"/>
</dbReference>
<dbReference type="AlphaFoldDB" id="A0A4D9EZR1"/>
<reference evidence="1 2" key="2">
    <citation type="submission" date="2019-04" db="EMBL/GenBank/DDBJ databases">
        <title>The genome sequence of big-headed turtle.</title>
        <authorList>
            <person name="Gong S."/>
        </authorList>
    </citation>
    <scope>NUCLEOTIDE SEQUENCE [LARGE SCALE GENOMIC DNA]</scope>
    <source>
        <strain evidence="1">DO16091913</strain>
        <tissue evidence="1">Muscle</tissue>
    </source>
</reference>
<evidence type="ECO:0000313" key="2">
    <source>
        <dbReference type="Proteomes" id="UP000297703"/>
    </source>
</evidence>
<protein>
    <submittedName>
        <fullName evidence="1">Putative GPI-anchored adhesin-like protein PGA55</fullName>
    </submittedName>
</protein>
<accession>A0A4D9EZR1</accession>
<name>A0A4D9EZR1_9SAUR</name>
<evidence type="ECO:0000313" key="1">
    <source>
        <dbReference type="EMBL" id="TFK16166.1"/>
    </source>
</evidence>
<proteinExistence type="predicted"/>
<keyword evidence="2" id="KW-1185">Reference proteome</keyword>
<dbReference type="Proteomes" id="UP000297703">
    <property type="component" value="Unassembled WGS sequence"/>
</dbReference>